<organism evidence="2 3">
    <name type="scientific">Vanilla planifolia</name>
    <name type="common">Vanilla</name>
    <dbReference type="NCBI Taxonomy" id="51239"/>
    <lineage>
        <taxon>Eukaryota</taxon>
        <taxon>Viridiplantae</taxon>
        <taxon>Streptophyta</taxon>
        <taxon>Embryophyta</taxon>
        <taxon>Tracheophyta</taxon>
        <taxon>Spermatophyta</taxon>
        <taxon>Magnoliopsida</taxon>
        <taxon>Liliopsida</taxon>
        <taxon>Asparagales</taxon>
        <taxon>Orchidaceae</taxon>
        <taxon>Vanilloideae</taxon>
        <taxon>Vanilleae</taxon>
        <taxon>Vanilla</taxon>
    </lineage>
</organism>
<dbReference type="PANTHER" id="PTHR35478">
    <property type="entry name" value="ZINC FINGER FYVE DOMAIN PROTEIN"/>
    <property type="match status" value="1"/>
</dbReference>
<dbReference type="AlphaFoldDB" id="A0A835VA08"/>
<dbReference type="PROSITE" id="PS50006">
    <property type="entry name" value="FHA_DOMAIN"/>
    <property type="match status" value="1"/>
</dbReference>
<dbReference type="Proteomes" id="UP000636800">
    <property type="component" value="Chromosome 2"/>
</dbReference>
<dbReference type="PANTHER" id="PTHR35478:SF1">
    <property type="entry name" value="ZINC FINGER FYVE DOMAIN-CONTAINING PROTEIN 26"/>
    <property type="match status" value="1"/>
</dbReference>
<proteinExistence type="predicted"/>
<name>A0A835VA08_VANPL</name>
<evidence type="ECO:0000259" key="1">
    <source>
        <dbReference type="PROSITE" id="PS50006"/>
    </source>
</evidence>
<accession>A0A835VA08</accession>
<feature type="domain" description="FHA" evidence="1">
    <location>
        <begin position="882"/>
        <end position="949"/>
    </location>
</feature>
<dbReference type="EMBL" id="JADCNL010000002">
    <property type="protein sequence ID" value="KAG0493044.1"/>
    <property type="molecule type" value="Genomic_DNA"/>
</dbReference>
<sequence length="1102" mass="124163">MSTLVAMEKEINMLSRVIANHLFLGQFEAFRANILSLRKRKPELALEILRKIILEGGKIDGVLWSSTCCSPSQLVWLSTIELLNFDRTHLNWSFDVELLRLMAEFLLLVDIVSSRSWGTSHQWPSDMKNDMEGESSETELSCSDVFNKLKELGVRRLKSAADYGSHPYDGISNITDADFKCLWNTYLENSDIFNSLCWNIQRQTHLLETFYSKSDISMETENRKNSSPPLLEHETISRMPREVQSAHLDALRGKARAGNLESAFSHLRFLHLDYGLQEDELKTSLQDLINGFWLQADKYGVKWKVSRDKMKLLYVQALSSNSVLLLNSIQLIQDELLLDEIEKHKASSGYLMPLPLQKFLETLKLLNAKSIDYEANLCMAIRSCMIDLYHYARLSGAHILERVIDSALLAVKREQIQVASDVLLLFPRLRPLVAVLGWDLLVGKPAARRKLMQLLWTTKSQLIKLEEFPMYKKNDEVSCVEYLCDLLCFHLDLASFVACMNSGRPWNSKASLLFSQREQASDASDDVLDTFVENFILERLSVQTPMRVLFDVVPGIKFQDAIEVISLQPIASTADALKRMQDIELMHMCYALESVVLALGAMEECLVDETENDDHFLLAIYYLKDMQNHLDAIKNVPRKIFVVCIICSLLHVDNISVIPTQVVASSSYPISHDQADLIDLSEVGNKGLSFTGILLDILRHNVSNTGLEADNMINTDVSSIGRQALEWRICHAKTFIEDWEWRLSILRRVKPSLHRTWGWKEALVILRAAPAKLLNFCIQRAQYDIGEEAVCRFSLPAEDKAALGLAEWVAGAFRSSSVEDVATLVAEGTLSVVQDLDFSTLRAQLGSLDATLLCIDVAVASSKSVDVCKVLLGQARDVLSEIYPGRSPKFGPSYWDQIQELAIISVARRVLQRLHNLVEQDKAFFLQELFIEGMDDFSANGTSRHGQRQRTLVILNQMIDDAHKGKRQFLSGKLHNLARAVTDEDSDGNFLKGDGVYPGKRTLSYEKGVVLGLGLKILKPAATSTTTAESISEISGYDVKDTGKRFLGSLASKPQTYLSAFIIYIATVGDIVDGIDTTHDFNFFSLVYEWPKDVRPSSMCVH</sequence>
<evidence type="ECO:0000313" key="3">
    <source>
        <dbReference type="Proteomes" id="UP000636800"/>
    </source>
</evidence>
<comment type="caution">
    <text evidence="2">The sequence shown here is derived from an EMBL/GenBank/DDBJ whole genome shotgun (WGS) entry which is preliminary data.</text>
</comment>
<reference evidence="2 3" key="1">
    <citation type="journal article" date="2020" name="Nat. Food">
        <title>A phased Vanilla planifolia genome enables genetic improvement of flavour and production.</title>
        <authorList>
            <person name="Hasing T."/>
            <person name="Tang H."/>
            <person name="Brym M."/>
            <person name="Khazi F."/>
            <person name="Huang T."/>
            <person name="Chambers A.H."/>
        </authorList>
    </citation>
    <scope>NUCLEOTIDE SEQUENCE [LARGE SCALE GENOMIC DNA]</scope>
    <source>
        <tissue evidence="2">Leaf</tissue>
    </source>
</reference>
<dbReference type="OrthoDB" id="551633at2759"/>
<keyword evidence="3" id="KW-1185">Reference proteome</keyword>
<evidence type="ECO:0000313" key="2">
    <source>
        <dbReference type="EMBL" id="KAG0493044.1"/>
    </source>
</evidence>
<protein>
    <recommendedName>
        <fullName evidence="1">FHA domain-containing protein</fullName>
    </recommendedName>
</protein>
<dbReference type="InterPro" id="IPR000253">
    <property type="entry name" value="FHA_dom"/>
</dbReference>
<gene>
    <name evidence="2" type="ORF">HPP92_006442</name>
</gene>